<evidence type="ECO:0000256" key="3">
    <source>
        <dbReference type="ARBA" id="ARBA00022692"/>
    </source>
</evidence>
<proteinExistence type="inferred from homology"/>
<dbReference type="GO" id="GO:0016020">
    <property type="term" value="C:membrane"/>
    <property type="evidence" value="ECO:0007669"/>
    <property type="project" value="UniProtKB-SubCell"/>
</dbReference>
<dbReference type="InterPro" id="IPR006043">
    <property type="entry name" value="NCS2"/>
</dbReference>
<gene>
    <name evidence="8" type="ORF">MANES_07G055500v8</name>
</gene>
<sequence>MVASLVATVESIGTFSASSRLGGEIRPRLPKSSRSRQPKSEPDIAAKEKRKNLFIRYVKAKENRSALHISPDTLPPAIGFQGVGTLIDAVFGMGFGCTASVEQTGLTGLTKVGSLRVVFVSAIFMLLLSTTGKVSAILASVPLPIAASLYIILSPYLLSSGLKDLHYLDLDRSKLNFILGFSLFVGISTSKYYSSDIFFNQGLPHSRSSWFKDIIQVIFSSAPTTATIVAFIFNLIMPIKSSKKEPKKKELKPKEEEMELRPLWEDWKIYIASRRSWKSTLGIPSHPSH</sequence>
<comment type="caution">
    <text evidence="8">The sequence shown here is derived from an EMBL/GenBank/DDBJ whole genome shotgun (WGS) entry which is preliminary data.</text>
</comment>
<evidence type="ECO:0000256" key="5">
    <source>
        <dbReference type="ARBA" id="ARBA00023136"/>
    </source>
</evidence>
<dbReference type="Proteomes" id="UP000091857">
    <property type="component" value="Chromosome 7"/>
</dbReference>
<dbReference type="EMBL" id="CM004393">
    <property type="protein sequence ID" value="OAY45376.1"/>
    <property type="molecule type" value="Genomic_DNA"/>
</dbReference>
<keyword evidence="5 7" id="KW-0472">Membrane</keyword>
<accession>A0A2C9VIS8</accession>
<comment type="subcellular location">
    <subcellularLocation>
        <location evidence="1">Membrane</location>
        <topology evidence="1">Multi-pass membrane protein</topology>
    </subcellularLocation>
</comment>
<evidence type="ECO:0000256" key="4">
    <source>
        <dbReference type="ARBA" id="ARBA00022989"/>
    </source>
</evidence>
<organism evidence="8 9">
    <name type="scientific">Manihot esculenta</name>
    <name type="common">Cassava</name>
    <name type="synonym">Jatropha manihot</name>
    <dbReference type="NCBI Taxonomy" id="3983"/>
    <lineage>
        <taxon>Eukaryota</taxon>
        <taxon>Viridiplantae</taxon>
        <taxon>Streptophyta</taxon>
        <taxon>Embryophyta</taxon>
        <taxon>Tracheophyta</taxon>
        <taxon>Spermatophyta</taxon>
        <taxon>Magnoliopsida</taxon>
        <taxon>eudicotyledons</taxon>
        <taxon>Gunneridae</taxon>
        <taxon>Pentapetalae</taxon>
        <taxon>rosids</taxon>
        <taxon>fabids</taxon>
        <taxon>Malpighiales</taxon>
        <taxon>Euphorbiaceae</taxon>
        <taxon>Crotonoideae</taxon>
        <taxon>Manihoteae</taxon>
        <taxon>Manihot</taxon>
    </lineage>
</organism>
<name>A0A2C9VIS8_MANES</name>
<feature type="region of interest" description="Disordered" evidence="6">
    <location>
        <begin position="23"/>
        <end position="43"/>
    </location>
</feature>
<dbReference type="Gramene" id="Manes.07G055500.2.v8.1">
    <property type="protein sequence ID" value="Manes.07G055500.2.v8.1.CDS"/>
    <property type="gene ID" value="Manes.07G055500.v8.1"/>
</dbReference>
<feature type="transmembrane region" description="Helical" evidence="7">
    <location>
        <begin position="145"/>
        <end position="163"/>
    </location>
</feature>
<feature type="transmembrane region" description="Helical" evidence="7">
    <location>
        <begin position="175"/>
        <end position="194"/>
    </location>
</feature>
<feature type="compositionally biased region" description="Basic residues" evidence="6">
    <location>
        <begin position="28"/>
        <end position="37"/>
    </location>
</feature>
<protein>
    <submittedName>
        <fullName evidence="8">Uncharacterized protein</fullName>
    </submittedName>
</protein>
<keyword evidence="4 7" id="KW-1133">Transmembrane helix</keyword>
<evidence type="ECO:0000256" key="6">
    <source>
        <dbReference type="SAM" id="MobiDB-lite"/>
    </source>
</evidence>
<dbReference type="Pfam" id="PF00860">
    <property type="entry name" value="Xan_ur_permease"/>
    <property type="match status" value="1"/>
</dbReference>
<evidence type="ECO:0000313" key="9">
    <source>
        <dbReference type="Proteomes" id="UP000091857"/>
    </source>
</evidence>
<evidence type="ECO:0000256" key="2">
    <source>
        <dbReference type="ARBA" id="ARBA00008821"/>
    </source>
</evidence>
<dbReference type="AlphaFoldDB" id="A0A2C9VIS8"/>
<dbReference type="PANTHER" id="PTHR11119">
    <property type="entry name" value="XANTHINE-URACIL / VITAMIN C PERMEASE FAMILY MEMBER"/>
    <property type="match status" value="1"/>
</dbReference>
<keyword evidence="9" id="KW-1185">Reference proteome</keyword>
<keyword evidence="3 7" id="KW-0812">Transmembrane</keyword>
<comment type="similarity">
    <text evidence="2">Belongs to the nucleobase:cation symporter-2 (NCS2) (TC 2.A.40) family.</text>
</comment>
<evidence type="ECO:0000256" key="7">
    <source>
        <dbReference type="SAM" id="Phobius"/>
    </source>
</evidence>
<reference evidence="9" key="1">
    <citation type="journal article" date="2016" name="Nat. Biotechnol.">
        <title>Sequencing wild and cultivated cassava and related species reveals extensive interspecific hybridization and genetic diversity.</title>
        <authorList>
            <person name="Bredeson J.V."/>
            <person name="Lyons J.B."/>
            <person name="Prochnik S.E."/>
            <person name="Wu G.A."/>
            <person name="Ha C.M."/>
            <person name="Edsinger-Gonzales E."/>
            <person name="Grimwood J."/>
            <person name="Schmutz J."/>
            <person name="Rabbi I.Y."/>
            <person name="Egesi C."/>
            <person name="Nauluvula P."/>
            <person name="Lebot V."/>
            <person name="Ndunguru J."/>
            <person name="Mkamilo G."/>
            <person name="Bart R.S."/>
            <person name="Setter T.L."/>
            <person name="Gleadow R.M."/>
            <person name="Kulakow P."/>
            <person name="Ferguson M.E."/>
            <person name="Rounsley S."/>
            <person name="Rokhsar D.S."/>
        </authorList>
    </citation>
    <scope>NUCLEOTIDE SEQUENCE [LARGE SCALE GENOMIC DNA]</scope>
    <source>
        <strain evidence="9">cv. AM560-2</strain>
    </source>
</reference>
<feature type="transmembrane region" description="Helical" evidence="7">
    <location>
        <begin position="117"/>
        <end position="139"/>
    </location>
</feature>
<evidence type="ECO:0000256" key="1">
    <source>
        <dbReference type="ARBA" id="ARBA00004141"/>
    </source>
</evidence>
<feature type="transmembrane region" description="Helical" evidence="7">
    <location>
        <begin position="214"/>
        <end position="239"/>
    </location>
</feature>
<dbReference type="GO" id="GO:0022857">
    <property type="term" value="F:transmembrane transporter activity"/>
    <property type="evidence" value="ECO:0007669"/>
    <property type="project" value="InterPro"/>
</dbReference>
<evidence type="ECO:0000313" key="8">
    <source>
        <dbReference type="EMBL" id="OAY45376.1"/>
    </source>
</evidence>